<comment type="caution">
    <text evidence="1">The sequence shown here is derived from an EMBL/GenBank/DDBJ whole genome shotgun (WGS) entry which is preliminary data.</text>
</comment>
<sequence length="158" mass="18732">MKKINYTFVFLILASCHFFNPIGESSMKRVEVKPEKQKLIGEWELDSFSYSFIKEQEKSFTEKTLLVLKEEGKFLLENFPNHDTFGNLTETDFIDVDGEWTIRESSNKEFWDLKLEFKINQDRNRSLVFQLYDKKDLGLILWKSIGDPDSGNRLLFKK</sequence>
<accession>A0A9X1F8W4</accession>
<evidence type="ECO:0000313" key="1">
    <source>
        <dbReference type="EMBL" id="MBV7269339.1"/>
    </source>
</evidence>
<keyword evidence="2" id="KW-1185">Reference proteome</keyword>
<protein>
    <recommendedName>
        <fullName evidence="3">Lipocalin-like domain-containing protein</fullName>
    </recommendedName>
</protein>
<evidence type="ECO:0008006" key="3">
    <source>
        <dbReference type="Google" id="ProtNLM"/>
    </source>
</evidence>
<dbReference type="PROSITE" id="PS51257">
    <property type="entry name" value="PROKAR_LIPOPROTEIN"/>
    <property type="match status" value="1"/>
</dbReference>
<name>A0A9X1F8W4_9FLAO</name>
<dbReference type="RefSeq" id="WP_218546008.1">
    <property type="nucleotide sequence ID" value="NZ_JAGSPD010000006.1"/>
</dbReference>
<proteinExistence type="predicted"/>
<evidence type="ECO:0000313" key="2">
    <source>
        <dbReference type="Proteomes" id="UP001138894"/>
    </source>
</evidence>
<dbReference type="EMBL" id="JAGSPD010000006">
    <property type="protein sequence ID" value="MBV7269339.1"/>
    <property type="molecule type" value="Genomic_DNA"/>
</dbReference>
<organism evidence="1 2">
    <name type="scientific">Winogradskyella luteola</name>
    <dbReference type="NCBI Taxonomy" id="2828330"/>
    <lineage>
        <taxon>Bacteria</taxon>
        <taxon>Pseudomonadati</taxon>
        <taxon>Bacteroidota</taxon>
        <taxon>Flavobacteriia</taxon>
        <taxon>Flavobacteriales</taxon>
        <taxon>Flavobacteriaceae</taxon>
        <taxon>Winogradskyella</taxon>
    </lineage>
</organism>
<reference evidence="1" key="1">
    <citation type="submission" date="2021-04" db="EMBL/GenBank/DDBJ databases">
        <authorList>
            <person name="Pira H."/>
            <person name="Risdian C."/>
            <person name="Wink J."/>
        </authorList>
    </citation>
    <scope>NUCLEOTIDE SEQUENCE</scope>
    <source>
        <strain evidence="1">WHY3</strain>
    </source>
</reference>
<gene>
    <name evidence="1" type="ORF">KCG49_09080</name>
</gene>
<dbReference type="AlphaFoldDB" id="A0A9X1F8W4"/>
<dbReference type="Proteomes" id="UP001138894">
    <property type="component" value="Unassembled WGS sequence"/>
</dbReference>